<sequence length="46" mass="4787">MMLVTVRPGPVLHIWRDGIEVAQVTLSSTAALALLADLATAIRGAS</sequence>
<dbReference type="RefSeq" id="WP_170207109.1">
    <property type="nucleotide sequence ID" value="NZ_VFPT01000001.1"/>
</dbReference>
<evidence type="ECO:0000313" key="1">
    <source>
        <dbReference type="EMBL" id="TQM93553.1"/>
    </source>
</evidence>
<name>A0A543KEP5_9RHOB</name>
<comment type="caution">
    <text evidence="1">The sequence shown here is derived from an EMBL/GenBank/DDBJ whole genome shotgun (WGS) entry which is preliminary data.</text>
</comment>
<protein>
    <submittedName>
        <fullName evidence="1">Uncharacterized protein</fullName>
    </submittedName>
</protein>
<dbReference type="EMBL" id="VFPT01000001">
    <property type="protein sequence ID" value="TQM93553.1"/>
    <property type="molecule type" value="Genomic_DNA"/>
</dbReference>
<organism evidence="1 2">
    <name type="scientific">Roseinatronobacter monicus</name>
    <dbReference type="NCBI Taxonomy" id="393481"/>
    <lineage>
        <taxon>Bacteria</taxon>
        <taxon>Pseudomonadati</taxon>
        <taxon>Pseudomonadota</taxon>
        <taxon>Alphaproteobacteria</taxon>
        <taxon>Rhodobacterales</taxon>
        <taxon>Paracoccaceae</taxon>
        <taxon>Roseinatronobacter</taxon>
    </lineage>
</organism>
<accession>A0A543KEP5</accession>
<keyword evidence="2" id="KW-1185">Reference proteome</keyword>
<reference evidence="1 2" key="1">
    <citation type="submission" date="2019-06" db="EMBL/GenBank/DDBJ databases">
        <title>Genomic Encyclopedia of Archaeal and Bacterial Type Strains, Phase II (KMG-II): from individual species to whole genera.</title>
        <authorList>
            <person name="Goeker M."/>
        </authorList>
    </citation>
    <scope>NUCLEOTIDE SEQUENCE [LARGE SCALE GENOMIC DNA]</scope>
    <source>
        <strain evidence="1 2">DSM 18423</strain>
    </source>
</reference>
<evidence type="ECO:0000313" key="2">
    <source>
        <dbReference type="Proteomes" id="UP000320582"/>
    </source>
</evidence>
<proteinExistence type="predicted"/>
<gene>
    <name evidence="1" type="ORF">BD293_2190</name>
</gene>
<dbReference type="AlphaFoldDB" id="A0A543KEP5"/>
<dbReference type="Proteomes" id="UP000320582">
    <property type="component" value="Unassembled WGS sequence"/>
</dbReference>